<protein>
    <recommendedName>
        <fullName evidence="20">Citramalyl-CoA lyase, mitochondrial</fullName>
        <ecNumber evidence="4">2.3.3.9</ecNumber>
        <ecNumber evidence="18">3.1.2.30</ecNumber>
        <ecNumber evidence="19">4.1.3.25</ecNumber>
    </recommendedName>
    <alternativeName>
        <fullName evidence="22">(3S)-malyl-CoA thioesterase</fullName>
    </alternativeName>
    <alternativeName>
        <fullName evidence="23">Beta-methylmalate synthase</fullName>
    </alternativeName>
    <alternativeName>
        <fullName evidence="21">Malate synthase</fullName>
    </alternativeName>
</protein>
<dbReference type="GO" id="GO:0106064">
    <property type="term" value="P:regulation of cobalamin metabolic process"/>
    <property type="evidence" value="ECO:0007669"/>
    <property type="project" value="TreeGrafter"/>
</dbReference>
<dbReference type="GO" id="GO:0047777">
    <property type="term" value="F:(S)-citramalyl-CoA lyase activity"/>
    <property type="evidence" value="ECO:0007669"/>
    <property type="project" value="UniProtKB-EC"/>
</dbReference>
<sequence>MYRFYRVCFNQRISFSKGRTLFISAFPRASNNSSSNIDTMRPRRAILYVPGHDRKKIDKLNTLKVDCAVLDCEDGVAVNKKSEARNVIGEIAESFDFGKTEFAVRINSIDSGLAEEDLMSVLNFKKYPDTLMVPKIESSDHISWIHEKLKSHFKCTNNSKKLNLVFFVESAKSLLDLRQICEKAIDLSKTGAFRFEGLVFGSDDFCADIGATRTENATELMTARQLFVIVAKSFKVQAIDMVHINYRDSAGLLKSCEEGARMGFTGKQVIHPSQVPIVQKAFSPSEEKVEWARELIKRFKEHQKEGKGAFTFRGSMIDKPLLLQAEYVVKMSEQLNE</sequence>
<keyword evidence="7" id="KW-0378">Hydrolase</keyword>
<evidence type="ECO:0000256" key="8">
    <source>
        <dbReference type="ARBA" id="ARBA00022842"/>
    </source>
</evidence>
<dbReference type="GO" id="GO:0005739">
    <property type="term" value="C:mitochondrion"/>
    <property type="evidence" value="ECO:0007669"/>
    <property type="project" value="UniProtKB-SubCell"/>
</dbReference>
<dbReference type="AlphaFoldDB" id="A0A8X6TR24"/>
<organism evidence="27 28">
    <name type="scientific">Nephila pilipes</name>
    <name type="common">Giant wood spider</name>
    <name type="synonym">Nephila maculata</name>
    <dbReference type="NCBI Taxonomy" id="299642"/>
    <lineage>
        <taxon>Eukaryota</taxon>
        <taxon>Metazoa</taxon>
        <taxon>Ecdysozoa</taxon>
        <taxon>Arthropoda</taxon>
        <taxon>Chelicerata</taxon>
        <taxon>Arachnida</taxon>
        <taxon>Araneae</taxon>
        <taxon>Araneomorphae</taxon>
        <taxon>Entelegynae</taxon>
        <taxon>Araneoidea</taxon>
        <taxon>Nephilidae</taxon>
        <taxon>Nephila</taxon>
    </lineage>
</organism>
<dbReference type="InterPro" id="IPR040442">
    <property type="entry name" value="Pyrv_kinase-like_dom_sf"/>
</dbReference>
<keyword evidence="5" id="KW-0808">Transferase</keyword>
<dbReference type="InterPro" id="IPR015813">
    <property type="entry name" value="Pyrv/PenolPyrv_kinase-like_dom"/>
</dbReference>
<keyword evidence="10" id="KW-0007">Acetylation</keyword>
<feature type="domain" description="HpcH/HpaI aldolase/citrate lyase" evidence="26">
    <location>
        <begin position="44"/>
        <end position="272"/>
    </location>
</feature>
<evidence type="ECO:0000256" key="4">
    <source>
        <dbReference type="ARBA" id="ARBA00012636"/>
    </source>
</evidence>
<comment type="catalytic activity">
    <reaction evidence="15">
        <text>(3S)-citramalyl-CoA = pyruvate + acetyl-CoA</text>
        <dbReference type="Rhea" id="RHEA:22612"/>
        <dbReference type="ChEBI" id="CHEBI:15361"/>
        <dbReference type="ChEBI" id="CHEBI:57288"/>
        <dbReference type="ChEBI" id="CHEBI:58668"/>
        <dbReference type="EC" id="4.1.3.25"/>
    </reaction>
</comment>
<dbReference type="Gene3D" id="3.20.20.60">
    <property type="entry name" value="Phosphoenolpyruvate-binding domains"/>
    <property type="match status" value="1"/>
</dbReference>
<evidence type="ECO:0000256" key="16">
    <source>
        <dbReference type="ARBA" id="ARBA00055540"/>
    </source>
</evidence>
<dbReference type="EMBL" id="BMAW01062868">
    <property type="protein sequence ID" value="GFT37701.1"/>
    <property type="molecule type" value="Genomic_DNA"/>
</dbReference>
<evidence type="ECO:0000256" key="3">
    <source>
        <dbReference type="ARBA" id="ARBA00011233"/>
    </source>
</evidence>
<comment type="caution">
    <text evidence="27">The sequence shown here is derived from an EMBL/GenBank/DDBJ whole genome shotgun (WGS) entry which is preliminary data.</text>
</comment>
<dbReference type="GO" id="GO:0046872">
    <property type="term" value="F:metal ion binding"/>
    <property type="evidence" value="ECO:0007669"/>
    <property type="project" value="UniProtKB-KW"/>
</dbReference>
<evidence type="ECO:0000256" key="22">
    <source>
        <dbReference type="ARBA" id="ARBA00076788"/>
    </source>
</evidence>
<feature type="binding site" evidence="25">
    <location>
        <position position="169"/>
    </location>
    <ligand>
        <name>Mg(2+)</name>
        <dbReference type="ChEBI" id="CHEBI:18420"/>
    </ligand>
</feature>
<evidence type="ECO:0000259" key="26">
    <source>
        <dbReference type="Pfam" id="PF03328"/>
    </source>
</evidence>
<comment type="catalytic activity">
    <reaction evidence="13">
        <text>glyoxylate + acetyl-CoA + H2O = (S)-malate + CoA + H(+)</text>
        <dbReference type="Rhea" id="RHEA:18181"/>
        <dbReference type="ChEBI" id="CHEBI:15377"/>
        <dbReference type="ChEBI" id="CHEBI:15378"/>
        <dbReference type="ChEBI" id="CHEBI:15589"/>
        <dbReference type="ChEBI" id="CHEBI:36655"/>
        <dbReference type="ChEBI" id="CHEBI:57287"/>
        <dbReference type="ChEBI" id="CHEBI:57288"/>
        <dbReference type="EC" id="2.3.3.9"/>
    </reaction>
</comment>
<evidence type="ECO:0000256" key="13">
    <source>
        <dbReference type="ARBA" id="ARBA00047918"/>
    </source>
</evidence>
<dbReference type="EC" id="2.3.3.9" evidence="4"/>
<evidence type="ECO:0000256" key="15">
    <source>
        <dbReference type="ARBA" id="ARBA00051672"/>
    </source>
</evidence>
<proteinExistence type="inferred from homology"/>
<evidence type="ECO:0000256" key="20">
    <source>
        <dbReference type="ARBA" id="ARBA00072098"/>
    </source>
</evidence>
<evidence type="ECO:0000256" key="2">
    <source>
        <dbReference type="ARBA" id="ARBA00004173"/>
    </source>
</evidence>
<dbReference type="Pfam" id="PF03328">
    <property type="entry name" value="HpcH_HpaI"/>
    <property type="match status" value="1"/>
</dbReference>
<keyword evidence="9" id="KW-0809">Transit peptide</keyword>
<dbReference type="GO" id="GO:0016787">
    <property type="term" value="F:hydrolase activity"/>
    <property type="evidence" value="ECO:0007669"/>
    <property type="project" value="UniProtKB-KW"/>
</dbReference>
<evidence type="ECO:0000256" key="23">
    <source>
        <dbReference type="ARBA" id="ARBA00083020"/>
    </source>
</evidence>
<dbReference type="PANTHER" id="PTHR11105">
    <property type="entry name" value="CITRATE LYASE SUBUNIT BETA-RELATED"/>
    <property type="match status" value="1"/>
</dbReference>
<name>A0A8X6TR24_NEPPI</name>
<comment type="similarity">
    <text evidence="17">Belongs to the HpcH/HpaI aldolase family. Citrate lyase beta subunit-like subfamily.</text>
</comment>
<dbReference type="Proteomes" id="UP000887013">
    <property type="component" value="Unassembled WGS sequence"/>
</dbReference>
<comment type="catalytic activity">
    <reaction evidence="14">
        <text>propanoyl-CoA + glyoxylate + H2O = 3-methylmalate + CoA + H(+)</text>
        <dbReference type="Rhea" id="RHEA:47628"/>
        <dbReference type="ChEBI" id="CHEBI:15377"/>
        <dbReference type="ChEBI" id="CHEBI:15378"/>
        <dbReference type="ChEBI" id="CHEBI:36655"/>
        <dbReference type="ChEBI" id="CHEBI:57287"/>
        <dbReference type="ChEBI" id="CHEBI:57392"/>
        <dbReference type="ChEBI" id="CHEBI:87810"/>
    </reaction>
</comment>
<comment type="cofactor">
    <cofactor evidence="1">
        <name>Mg(2+)</name>
        <dbReference type="ChEBI" id="CHEBI:18420"/>
    </cofactor>
</comment>
<dbReference type="InterPro" id="IPR040186">
    <property type="entry name" value="Citramalyl-CoA_lyase"/>
</dbReference>
<evidence type="ECO:0000256" key="9">
    <source>
        <dbReference type="ARBA" id="ARBA00022946"/>
    </source>
</evidence>
<dbReference type="InterPro" id="IPR005000">
    <property type="entry name" value="Aldolase/citrate-lyase_domain"/>
</dbReference>
<keyword evidence="8 25" id="KW-0460">Magnesium</keyword>
<accession>A0A8X6TR24</accession>
<gene>
    <name evidence="27" type="primary">CLYBL</name>
    <name evidence="27" type="ORF">NPIL_149701</name>
</gene>
<dbReference type="PANTHER" id="PTHR11105:SF0">
    <property type="entry name" value="CITRAMALYL-COA LYASE, MITOCHONDRIAL"/>
    <property type="match status" value="1"/>
</dbReference>
<evidence type="ECO:0000256" key="14">
    <source>
        <dbReference type="ARBA" id="ARBA00051623"/>
    </source>
</evidence>
<reference evidence="27" key="1">
    <citation type="submission" date="2020-08" db="EMBL/GenBank/DDBJ databases">
        <title>Multicomponent nature underlies the extraordinary mechanical properties of spider dragline silk.</title>
        <authorList>
            <person name="Kono N."/>
            <person name="Nakamura H."/>
            <person name="Mori M."/>
            <person name="Yoshida Y."/>
            <person name="Ohtoshi R."/>
            <person name="Malay A.D."/>
            <person name="Moran D.A.P."/>
            <person name="Tomita M."/>
            <person name="Numata K."/>
            <person name="Arakawa K."/>
        </authorList>
    </citation>
    <scope>NUCLEOTIDE SEQUENCE</scope>
</reference>
<evidence type="ECO:0000256" key="12">
    <source>
        <dbReference type="ARBA" id="ARBA00023239"/>
    </source>
</evidence>
<evidence type="ECO:0000256" key="5">
    <source>
        <dbReference type="ARBA" id="ARBA00022679"/>
    </source>
</evidence>
<feature type="binding site" evidence="24">
    <location>
        <position position="105"/>
    </location>
    <ligand>
        <name>substrate</name>
    </ligand>
</feature>
<dbReference type="GO" id="GO:0004474">
    <property type="term" value="F:malate synthase activity"/>
    <property type="evidence" value="ECO:0007669"/>
    <property type="project" value="UniProtKB-EC"/>
</dbReference>
<dbReference type="EC" id="3.1.2.30" evidence="18"/>
<evidence type="ECO:0000256" key="25">
    <source>
        <dbReference type="PIRSR" id="PIRSR015582-2"/>
    </source>
</evidence>
<evidence type="ECO:0000256" key="18">
    <source>
        <dbReference type="ARBA" id="ARBA00066460"/>
    </source>
</evidence>
<comment type="subunit">
    <text evidence="3">Homotrimer.</text>
</comment>
<keyword evidence="28" id="KW-1185">Reference proteome</keyword>
<comment type="subcellular location">
    <subcellularLocation>
        <location evidence="2">Mitochondrion</location>
    </subcellularLocation>
</comment>
<keyword evidence="6 25" id="KW-0479">Metal-binding</keyword>
<evidence type="ECO:0000256" key="11">
    <source>
        <dbReference type="ARBA" id="ARBA00023128"/>
    </source>
</evidence>
<dbReference type="SUPFAM" id="SSF51621">
    <property type="entry name" value="Phosphoenolpyruvate/pyruvate domain"/>
    <property type="match status" value="1"/>
</dbReference>
<keyword evidence="12 27" id="KW-0456">Lyase</keyword>
<feature type="binding site" evidence="24">
    <location>
        <position position="169"/>
    </location>
    <ligand>
        <name>substrate</name>
    </ligand>
</feature>
<feature type="binding site" evidence="25">
    <location>
        <position position="204"/>
    </location>
    <ligand>
        <name>Mg(2+)</name>
        <dbReference type="ChEBI" id="CHEBI:18420"/>
    </ligand>
</feature>
<evidence type="ECO:0000256" key="19">
    <source>
        <dbReference type="ARBA" id="ARBA00066840"/>
    </source>
</evidence>
<dbReference type="PIRSF" id="PIRSF015582">
    <property type="entry name" value="Cit_lyase_B"/>
    <property type="match status" value="1"/>
</dbReference>
<dbReference type="OrthoDB" id="1773at2759"/>
<evidence type="ECO:0000256" key="10">
    <source>
        <dbReference type="ARBA" id="ARBA00022990"/>
    </source>
</evidence>
<dbReference type="EC" id="4.1.3.25" evidence="19"/>
<dbReference type="InterPro" id="IPR011206">
    <property type="entry name" value="Citrate_lyase_beta/mcl1/mcl2"/>
</dbReference>
<dbReference type="FunFam" id="3.20.20.60:FF:000014">
    <property type="entry name" value="Citrate lyase subunit beta-like protein"/>
    <property type="match status" value="1"/>
</dbReference>
<evidence type="ECO:0000256" key="24">
    <source>
        <dbReference type="PIRSR" id="PIRSR015582-1"/>
    </source>
</evidence>
<evidence type="ECO:0000256" key="21">
    <source>
        <dbReference type="ARBA" id="ARBA00076231"/>
    </source>
</evidence>
<keyword evidence="11" id="KW-0496">Mitochondrion</keyword>
<evidence type="ECO:0000256" key="1">
    <source>
        <dbReference type="ARBA" id="ARBA00001946"/>
    </source>
</evidence>
<evidence type="ECO:0000256" key="6">
    <source>
        <dbReference type="ARBA" id="ARBA00022723"/>
    </source>
</evidence>
<evidence type="ECO:0000313" key="28">
    <source>
        <dbReference type="Proteomes" id="UP000887013"/>
    </source>
</evidence>
<evidence type="ECO:0000256" key="17">
    <source>
        <dbReference type="ARBA" id="ARBA00061542"/>
    </source>
</evidence>
<comment type="function">
    <text evidence="16">Mitochondrial citramalyl-CoA lyase indirectly involved in the vitamin B12 metabolism. Converts citramalyl-CoA into acetyl-CoA and pyruvate in the C5-dicarboxylate catabolism pathway. The C5-dicarboxylate catabolism pathway is required to detoxify itaconate, a vitamin B12-poisoning metabolite. Also acts as a malate synthase in vitro, converting glyoxylate and acetyl-CoA to malate. Also displays malyl-CoA thioesterase activity. Also acts as a beta-methylmalate synthase in vitro, by mediating conversion of glyoxylate and propionyl-CoA to beta-methylmalate. Also has very weak citramalate synthase activity in vitro.</text>
</comment>
<evidence type="ECO:0000313" key="27">
    <source>
        <dbReference type="EMBL" id="GFT37701.1"/>
    </source>
</evidence>
<evidence type="ECO:0000256" key="7">
    <source>
        <dbReference type="ARBA" id="ARBA00022801"/>
    </source>
</evidence>